<dbReference type="Proteomes" id="UP000053611">
    <property type="component" value="Unassembled WGS sequence"/>
</dbReference>
<dbReference type="GO" id="GO:0003676">
    <property type="term" value="F:nucleic acid binding"/>
    <property type="evidence" value="ECO:0007669"/>
    <property type="project" value="InterPro"/>
</dbReference>
<gene>
    <name evidence="5" type="ORF">CC85DRAFT_294024</name>
</gene>
<keyword evidence="6" id="KW-1185">Reference proteome</keyword>
<organism evidence="5 6">
    <name type="scientific">Cutaneotrichosporon oleaginosum</name>
    <dbReference type="NCBI Taxonomy" id="879819"/>
    <lineage>
        <taxon>Eukaryota</taxon>
        <taxon>Fungi</taxon>
        <taxon>Dikarya</taxon>
        <taxon>Basidiomycota</taxon>
        <taxon>Agaricomycotina</taxon>
        <taxon>Tremellomycetes</taxon>
        <taxon>Trichosporonales</taxon>
        <taxon>Trichosporonaceae</taxon>
        <taxon>Cutaneotrichosporon</taxon>
    </lineage>
</organism>
<dbReference type="EMBL" id="KQ087270">
    <property type="protein sequence ID" value="KLT39119.1"/>
    <property type="molecule type" value="Genomic_DNA"/>
</dbReference>
<evidence type="ECO:0000259" key="4">
    <source>
        <dbReference type="SMART" id="SM00474"/>
    </source>
</evidence>
<dbReference type="GO" id="GO:0008408">
    <property type="term" value="F:3'-5' exonuclease activity"/>
    <property type="evidence" value="ECO:0007669"/>
    <property type="project" value="InterPro"/>
</dbReference>
<protein>
    <submittedName>
        <fullName evidence="5">Ribonuclease H-like protein</fullName>
    </submittedName>
</protein>
<proteinExistence type="predicted"/>
<reference evidence="5 6" key="1">
    <citation type="submission" date="2015-03" db="EMBL/GenBank/DDBJ databases">
        <title>Genomics and transcriptomics of the oil-accumulating basidiomycete yeast T. oleaginosus allow insights into substrate utilization and the diverse evolutionary trajectories of mating systems in fungi.</title>
        <authorList>
            <consortium name="DOE Joint Genome Institute"/>
            <person name="Kourist R."/>
            <person name="Kracht O."/>
            <person name="Bracharz F."/>
            <person name="Lipzen A."/>
            <person name="Nolan M."/>
            <person name="Ohm R."/>
            <person name="Grigoriev I."/>
            <person name="Sun S."/>
            <person name="Heitman J."/>
            <person name="Bruck T."/>
            <person name="Nowrousian M."/>
        </authorList>
    </citation>
    <scope>NUCLEOTIDE SEQUENCE [LARGE SCALE GENOMIC DNA]</scope>
    <source>
        <strain evidence="5 6">IBC0246</strain>
    </source>
</reference>
<dbReference type="AlphaFoldDB" id="A0A0J1AV01"/>
<dbReference type="GeneID" id="28985495"/>
<dbReference type="InterPro" id="IPR051132">
    <property type="entry name" value="3-5_Exonuclease_domain"/>
</dbReference>
<dbReference type="SUPFAM" id="SSF53098">
    <property type="entry name" value="Ribonuclease H-like"/>
    <property type="match status" value="1"/>
</dbReference>
<sequence length="414" mass="45832">MSTRFAGDVFSETETTKAEATDLDQRRLKSPRPRVEPSEAPYFSLSRPLPGHFDRSPIVVYTRDASEADDLVGCLRGPLGFDLEWPPPGIGPVLTRRNKDGSVKHYRAGKWDPLARRMVWPQGRTAVIQIADERTIVVYHLPINGVLGPGIKALLNDPTRLKLGVNITMDARKLHRDELIENTAGLLDLSHIAHLVDPDVWTRSARLIALARLTHHYLGVPLDKSEGIREGAWSNDLSAEQVEYAANDAFVGVLLYKAMVRRAAERGLSSQLAKLEGQITIPQFPSPSLQLAEHTKGHPAVVAATQAGAKPRHTQALSLFIAGGSVSELATSLNLSTRTVQGYVAEAALLIPPDQYEGYGELAVRLCEAFPMDSYPAVRHVEFFSKLRRVANAFDHEERVPVHEVHEYEWGPDY</sequence>
<keyword evidence="1" id="KW-0540">Nuclease</keyword>
<dbReference type="PANTHER" id="PTHR13620:SF104">
    <property type="entry name" value="EXONUCLEASE 3'-5' DOMAIN-CONTAINING PROTEIN 2"/>
    <property type="match status" value="1"/>
</dbReference>
<evidence type="ECO:0000256" key="2">
    <source>
        <dbReference type="ARBA" id="ARBA00022801"/>
    </source>
</evidence>
<dbReference type="STRING" id="879819.A0A0J1AV01"/>
<dbReference type="GO" id="GO:0006139">
    <property type="term" value="P:nucleobase-containing compound metabolic process"/>
    <property type="evidence" value="ECO:0007669"/>
    <property type="project" value="InterPro"/>
</dbReference>
<evidence type="ECO:0000313" key="6">
    <source>
        <dbReference type="Proteomes" id="UP000053611"/>
    </source>
</evidence>
<name>A0A0J1AV01_9TREE</name>
<dbReference type="CDD" id="cd06141">
    <property type="entry name" value="WRN_exo"/>
    <property type="match status" value="1"/>
</dbReference>
<dbReference type="GO" id="GO:0005634">
    <property type="term" value="C:nucleus"/>
    <property type="evidence" value="ECO:0007669"/>
    <property type="project" value="TreeGrafter"/>
</dbReference>
<feature type="compositionally biased region" description="Basic and acidic residues" evidence="3">
    <location>
        <begin position="14"/>
        <end position="37"/>
    </location>
</feature>
<dbReference type="InterPro" id="IPR002562">
    <property type="entry name" value="3'-5'_exonuclease_dom"/>
</dbReference>
<dbReference type="InterPro" id="IPR012337">
    <property type="entry name" value="RNaseH-like_sf"/>
</dbReference>
<dbReference type="GO" id="GO:0005737">
    <property type="term" value="C:cytoplasm"/>
    <property type="evidence" value="ECO:0007669"/>
    <property type="project" value="TreeGrafter"/>
</dbReference>
<keyword evidence="2" id="KW-0378">Hydrolase</keyword>
<dbReference type="PANTHER" id="PTHR13620">
    <property type="entry name" value="3-5 EXONUCLEASE"/>
    <property type="match status" value="1"/>
</dbReference>
<evidence type="ECO:0000256" key="1">
    <source>
        <dbReference type="ARBA" id="ARBA00022722"/>
    </source>
</evidence>
<feature type="region of interest" description="Disordered" evidence="3">
    <location>
        <begin position="1"/>
        <end position="41"/>
    </location>
</feature>
<dbReference type="SMART" id="SM00474">
    <property type="entry name" value="35EXOc"/>
    <property type="match status" value="1"/>
</dbReference>
<dbReference type="Gene3D" id="3.30.420.10">
    <property type="entry name" value="Ribonuclease H-like superfamily/Ribonuclease H"/>
    <property type="match status" value="1"/>
</dbReference>
<evidence type="ECO:0000256" key="3">
    <source>
        <dbReference type="SAM" id="MobiDB-lite"/>
    </source>
</evidence>
<dbReference type="InterPro" id="IPR036397">
    <property type="entry name" value="RNaseH_sf"/>
</dbReference>
<feature type="domain" description="3'-5' exonuclease" evidence="4">
    <location>
        <begin position="90"/>
        <end position="264"/>
    </location>
</feature>
<dbReference type="OrthoDB" id="1920326at2759"/>
<evidence type="ECO:0000313" key="5">
    <source>
        <dbReference type="EMBL" id="KLT39119.1"/>
    </source>
</evidence>
<dbReference type="Pfam" id="PF01612">
    <property type="entry name" value="DNA_pol_A_exo1"/>
    <property type="match status" value="1"/>
</dbReference>
<dbReference type="RefSeq" id="XP_018275610.1">
    <property type="nucleotide sequence ID" value="XM_018424892.1"/>
</dbReference>
<accession>A0A0J1AV01</accession>